<evidence type="ECO:0000313" key="5">
    <source>
        <dbReference type="EMBL" id="RPA64859.1"/>
    </source>
</evidence>
<dbReference type="InterPro" id="IPR050109">
    <property type="entry name" value="HTH-type_TetR-like_transc_reg"/>
</dbReference>
<dbReference type="SUPFAM" id="SSF46689">
    <property type="entry name" value="Homeodomain-like"/>
    <property type="match status" value="1"/>
</dbReference>
<gene>
    <name evidence="5" type="ORF">EF294_07140</name>
</gene>
<sequence length="219" mass="24428">MITTVHSPTRTESERGKETARLSAPHGTKRAKRVRDPERGLKILSAAATLFADRGFHAVSLGEIGSASGIVGSGIYRHFDNKYAVLVALLDKAISDLLDEAEQIADAGLSSSDILTRLVHQQINFCIDRRLEVQLYRQEISSLNPEDARRLKRMQRRYNEEWIATLLETRPELDEANARAMVYSAIGAIQSIVNFDSGLPREALVHRMDKIARACLFVA</sequence>
<dbReference type="Gene3D" id="1.10.10.60">
    <property type="entry name" value="Homeodomain-like"/>
    <property type="match status" value="1"/>
</dbReference>
<organism evidence="5 6">
    <name type="scientific">Gordonia oryzae</name>
    <dbReference type="NCBI Taxonomy" id="2487349"/>
    <lineage>
        <taxon>Bacteria</taxon>
        <taxon>Bacillati</taxon>
        <taxon>Actinomycetota</taxon>
        <taxon>Actinomycetes</taxon>
        <taxon>Mycobacteriales</taxon>
        <taxon>Gordoniaceae</taxon>
        <taxon>Gordonia</taxon>
    </lineage>
</organism>
<reference evidence="5 6" key="1">
    <citation type="submission" date="2018-11" db="EMBL/GenBank/DDBJ databases">
        <title>Draft genome sequence of Gordonia sp. RS15-1S isolated from rice stems.</title>
        <authorList>
            <person name="Muangham S."/>
        </authorList>
    </citation>
    <scope>NUCLEOTIDE SEQUENCE [LARGE SCALE GENOMIC DNA]</scope>
    <source>
        <strain evidence="5 6">RS15-1S</strain>
    </source>
</reference>
<dbReference type="PROSITE" id="PS50977">
    <property type="entry name" value="HTH_TETR_2"/>
    <property type="match status" value="1"/>
</dbReference>
<dbReference type="Proteomes" id="UP000267536">
    <property type="component" value="Unassembled WGS sequence"/>
</dbReference>
<keyword evidence="1 2" id="KW-0238">DNA-binding</keyword>
<accession>A0A3N4GPL0</accession>
<evidence type="ECO:0000313" key="6">
    <source>
        <dbReference type="Proteomes" id="UP000267536"/>
    </source>
</evidence>
<feature type="region of interest" description="Disordered" evidence="3">
    <location>
        <begin position="1"/>
        <end position="35"/>
    </location>
</feature>
<dbReference type="GO" id="GO:0000976">
    <property type="term" value="F:transcription cis-regulatory region binding"/>
    <property type="evidence" value="ECO:0007669"/>
    <property type="project" value="TreeGrafter"/>
</dbReference>
<name>A0A3N4GPL0_9ACTN</name>
<protein>
    <submittedName>
        <fullName evidence="5">TetR/AcrR family transcriptional regulator</fullName>
    </submittedName>
</protein>
<dbReference type="InterPro" id="IPR001647">
    <property type="entry name" value="HTH_TetR"/>
</dbReference>
<dbReference type="PANTHER" id="PTHR30055">
    <property type="entry name" value="HTH-TYPE TRANSCRIPTIONAL REGULATOR RUTR"/>
    <property type="match status" value="1"/>
</dbReference>
<comment type="caution">
    <text evidence="5">The sequence shown here is derived from an EMBL/GenBank/DDBJ whole genome shotgun (WGS) entry which is preliminary data.</text>
</comment>
<feature type="DNA-binding region" description="H-T-H motif" evidence="2">
    <location>
        <begin position="60"/>
        <end position="79"/>
    </location>
</feature>
<dbReference type="OrthoDB" id="4456617at2"/>
<evidence type="ECO:0000256" key="3">
    <source>
        <dbReference type="SAM" id="MobiDB-lite"/>
    </source>
</evidence>
<dbReference type="InterPro" id="IPR041490">
    <property type="entry name" value="KstR2_TetR_C"/>
</dbReference>
<evidence type="ECO:0000256" key="1">
    <source>
        <dbReference type="ARBA" id="ARBA00023125"/>
    </source>
</evidence>
<feature type="compositionally biased region" description="Basic and acidic residues" evidence="3">
    <location>
        <begin position="9"/>
        <end position="20"/>
    </location>
</feature>
<dbReference type="GO" id="GO:0003700">
    <property type="term" value="F:DNA-binding transcription factor activity"/>
    <property type="evidence" value="ECO:0007669"/>
    <property type="project" value="TreeGrafter"/>
</dbReference>
<feature type="domain" description="HTH tetR-type" evidence="4">
    <location>
        <begin position="37"/>
        <end position="97"/>
    </location>
</feature>
<dbReference type="EMBL" id="RKMH01000004">
    <property type="protein sequence ID" value="RPA64859.1"/>
    <property type="molecule type" value="Genomic_DNA"/>
</dbReference>
<dbReference type="AlphaFoldDB" id="A0A3N4GPL0"/>
<proteinExistence type="predicted"/>
<dbReference type="InterPro" id="IPR009057">
    <property type="entry name" value="Homeodomain-like_sf"/>
</dbReference>
<dbReference type="Gene3D" id="1.10.357.10">
    <property type="entry name" value="Tetracycline Repressor, domain 2"/>
    <property type="match status" value="1"/>
</dbReference>
<dbReference type="Pfam" id="PF17932">
    <property type="entry name" value="TetR_C_24"/>
    <property type="match status" value="1"/>
</dbReference>
<evidence type="ECO:0000259" key="4">
    <source>
        <dbReference type="PROSITE" id="PS50977"/>
    </source>
</evidence>
<dbReference type="Pfam" id="PF00440">
    <property type="entry name" value="TetR_N"/>
    <property type="match status" value="1"/>
</dbReference>
<dbReference type="PANTHER" id="PTHR30055:SF237">
    <property type="entry name" value="TRANSCRIPTIONAL REPRESSOR MCE3R"/>
    <property type="match status" value="1"/>
</dbReference>
<evidence type="ECO:0000256" key="2">
    <source>
        <dbReference type="PROSITE-ProRule" id="PRU00335"/>
    </source>
</evidence>
<keyword evidence="6" id="KW-1185">Reference proteome</keyword>
<dbReference type="PRINTS" id="PR00455">
    <property type="entry name" value="HTHTETR"/>
</dbReference>